<reference evidence="2 3" key="1">
    <citation type="submission" date="2020-04" db="EMBL/GenBank/DDBJ databases">
        <title>MicrobeNet Type strains.</title>
        <authorList>
            <person name="Nicholson A.C."/>
        </authorList>
    </citation>
    <scope>NUCLEOTIDE SEQUENCE [LARGE SCALE GENOMIC DNA]</scope>
    <source>
        <strain evidence="2 3">DSM 45078</strain>
    </source>
</reference>
<accession>A0A846XDJ7</accession>
<dbReference type="RefSeq" id="WP_068040619.1">
    <property type="nucleotide sequence ID" value="NZ_JAAXOO010000002.1"/>
</dbReference>
<comment type="caution">
    <text evidence="2">The sequence shown here is derived from an EMBL/GenBank/DDBJ whole genome shotgun (WGS) entry which is preliminary data.</text>
</comment>
<evidence type="ECO:0000259" key="1">
    <source>
        <dbReference type="Pfam" id="PF01636"/>
    </source>
</evidence>
<gene>
    <name evidence="2" type="ORF">HGA13_09130</name>
</gene>
<dbReference type="CDD" id="cd05154">
    <property type="entry name" value="ACAD10_11_N-like"/>
    <property type="match status" value="1"/>
</dbReference>
<proteinExistence type="predicted"/>
<evidence type="ECO:0000313" key="3">
    <source>
        <dbReference type="Proteomes" id="UP000565715"/>
    </source>
</evidence>
<keyword evidence="3" id="KW-1185">Reference proteome</keyword>
<dbReference type="InterPro" id="IPR002575">
    <property type="entry name" value="Aminoglycoside_PTrfase"/>
</dbReference>
<dbReference type="GO" id="GO:0016740">
    <property type="term" value="F:transferase activity"/>
    <property type="evidence" value="ECO:0007669"/>
    <property type="project" value="UniProtKB-KW"/>
</dbReference>
<dbReference type="Gene3D" id="3.90.1200.10">
    <property type="match status" value="1"/>
</dbReference>
<dbReference type="Gene3D" id="3.30.200.20">
    <property type="entry name" value="Phosphorylase Kinase, domain 1"/>
    <property type="match status" value="1"/>
</dbReference>
<dbReference type="SUPFAM" id="SSF56112">
    <property type="entry name" value="Protein kinase-like (PK-like)"/>
    <property type="match status" value="1"/>
</dbReference>
<evidence type="ECO:0000313" key="2">
    <source>
        <dbReference type="EMBL" id="NKY33229.1"/>
    </source>
</evidence>
<dbReference type="EMBL" id="JAAXOO010000002">
    <property type="protein sequence ID" value="NKY33229.1"/>
    <property type="molecule type" value="Genomic_DNA"/>
</dbReference>
<dbReference type="InterPro" id="IPR011009">
    <property type="entry name" value="Kinase-like_dom_sf"/>
</dbReference>
<protein>
    <submittedName>
        <fullName evidence="2">Phosphotransferase family protein</fullName>
    </submittedName>
</protein>
<dbReference type="Proteomes" id="UP000565715">
    <property type="component" value="Unassembled WGS sequence"/>
</dbReference>
<dbReference type="InterPro" id="IPR041726">
    <property type="entry name" value="ACAD10_11_N"/>
</dbReference>
<dbReference type="InterPro" id="IPR052898">
    <property type="entry name" value="ACAD10-like"/>
</dbReference>
<dbReference type="PANTHER" id="PTHR47829">
    <property type="entry name" value="HYDROLASE, PUTATIVE (AFU_ORTHOLOGUE AFUA_1G12880)-RELATED"/>
    <property type="match status" value="1"/>
</dbReference>
<organism evidence="2 3">
    <name type="scientific">Nocardia speluncae</name>
    <dbReference type="NCBI Taxonomy" id="419477"/>
    <lineage>
        <taxon>Bacteria</taxon>
        <taxon>Bacillati</taxon>
        <taxon>Actinomycetota</taxon>
        <taxon>Actinomycetes</taxon>
        <taxon>Mycobacteriales</taxon>
        <taxon>Nocardiaceae</taxon>
        <taxon>Nocardia</taxon>
    </lineage>
</organism>
<keyword evidence="2" id="KW-0808">Transferase</keyword>
<name>A0A846XDJ7_9NOCA</name>
<feature type="domain" description="Aminoglycoside phosphotransferase" evidence="1">
    <location>
        <begin position="30"/>
        <end position="253"/>
    </location>
</feature>
<dbReference type="Pfam" id="PF01636">
    <property type="entry name" value="APH"/>
    <property type="match status" value="1"/>
</dbReference>
<sequence>MDAETVGIAYDAVTEWFHAHVRGVVAPVRFTQIAGGRSNLTYEVTDSASGRWVLRRPPLGVREGNAHNVVREADVLKKVAGTGVPAPAVLGVCDDERVNGAPFFVMEHLEGAILRGPADFGQFTDPAHRSRIAYSLIEVMATLHRADLAPIGWGARTEQRGFIERQLARWSQNWVCDRVRVLPDIEHTRDILLRKVPVQHRASVVHGDFRLDNCLIGPDCTVTGVLDWELTTVGDPLADLGQFLVYWAQPGDEVTALENPPTLTTGLPSRAELVRGYRDAMRGTLDVAEADVDFYVAFSWWKTACIVENVYTRMSRGSMGRTDRSPESFAAQAERLAAQAWACAQQLR</sequence>
<dbReference type="AlphaFoldDB" id="A0A846XDJ7"/>
<dbReference type="PANTHER" id="PTHR47829:SF1">
    <property type="entry name" value="HAD FAMILY PHOSPHATASE"/>
    <property type="match status" value="1"/>
</dbReference>